<dbReference type="EMBL" id="AANZ01000005">
    <property type="protein sequence ID" value="EAQ81407.1"/>
    <property type="molecule type" value="Genomic_DNA"/>
</dbReference>
<feature type="signal peptide" evidence="1">
    <location>
        <begin position="1"/>
        <end position="19"/>
    </location>
</feature>
<dbReference type="HOGENOM" id="CLU_113730_1_1_0"/>
<dbReference type="Proteomes" id="UP000004358">
    <property type="component" value="Unassembled WGS sequence"/>
</dbReference>
<organism evidence="2 3">
    <name type="scientific">Blastopirellula marina DSM 3645</name>
    <dbReference type="NCBI Taxonomy" id="314230"/>
    <lineage>
        <taxon>Bacteria</taxon>
        <taxon>Pseudomonadati</taxon>
        <taxon>Planctomycetota</taxon>
        <taxon>Planctomycetia</taxon>
        <taxon>Pirellulales</taxon>
        <taxon>Pirellulaceae</taxon>
        <taxon>Blastopirellula</taxon>
    </lineage>
</organism>
<dbReference type="RefSeq" id="WP_002652596.1">
    <property type="nucleotide sequence ID" value="NZ_CH672376.1"/>
</dbReference>
<evidence type="ECO:0000256" key="1">
    <source>
        <dbReference type="SAM" id="SignalP"/>
    </source>
</evidence>
<sequence>MLRTLRLSLSLFFAASAFSVWTGCSDRLPALPPTVPISAKVTLDGEPLQKAQISFSPALPGPASNGQVVNGEVLDLWTNGQKQGVAIGEYTVTIYDQPMEAGAVDLVPDKYGRIREGISVTVTAEGPNQFLFELNRK</sequence>
<name>A3ZQD1_9BACT</name>
<dbReference type="STRING" id="314230.DSM3645_23486"/>
<evidence type="ECO:0000313" key="2">
    <source>
        <dbReference type="EMBL" id="EAQ81407.1"/>
    </source>
</evidence>
<dbReference type="PROSITE" id="PS51257">
    <property type="entry name" value="PROKAR_LIPOPROTEIN"/>
    <property type="match status" value="1"/>
</dbReference>
<proteinExistence type="predicted"/>
<reference evidence="2 3" key="1">
    <citation type="submission" date="2006-02" db="EMBL/GenBank/DDBJ databases">
        <authorList>
            <person name="Amann R."/>
            <person name="Ferriera S."/>
            <person name="Johnson J."/>
            <person name="Kravitz S."/>
            <person name="Halpern A."/>
            <person name="Remington K."/>
            <person name="Beeson K."/>
            <person name="Tran B."/>
            <person name="Rogers Y.-H."/>
            <person name="Friedman R."/>
            <person name="Venter J.C."/>
        </authorList>
    </citation>
    <scope>NUCLEOTIDE SEQUENCE [LARGE SCALE GENOMIC DNA]</scope>
    <source>
        <strain evidence="2 3">DSM 3645</strain>
    </source>
</reference>
<evidence type="ECO:0008006" key="4">
    <source>
        <dbReference type="Google" id="ProtNLM"/>
    </source>
</evidence>
<accession>A3ZQD1</accession>
<protein>
    <recommendedName>
        <fullName evidence="4">Lipoprotein</fullName>
    </recommendedName>
</protein>
<dbReference type="AlphaFoldDB" id="A3ZQD1"/>
<feature type="chain" id="PRO_5002663626" description="Lipoprotein" evidence="1">
    <location>
        <begin position="20"/>
        <end position="137"/>
    </location>
</feature>
<keyword evidence="1" id="KW-0732">Signal</keyword>
<evidence type="ECO:0000313" key="3">
    <source>
        <dbReference type="Proteomes" id="UP000004358"/>
    </source>
</evidence>
<gene>
    <name evidence="2" type="ORF">DSM3645_23486</name>
</gene>
<comment type="caution">
    <text evidence="2">The sequence shown here is derived from an EMBL/GenBank/DDBJ whole genome shotgun (WGS) entry which is preliminary data.</text>
</comment>